<feature type="compositionally biased region" description="Low complexity" evidence="16">
    <location>
        <begin position="636"/>
        <end position="649"/>
    </location>
</feature>
<keyword evidence="13" id="KW-0406">Ion transport</keyword>
<dbReference type="GO" id="GO:0016887">
    <property type="term" value="F:ATP hydrolysis activity"/>
    <property type="evidence" value="ECO:0007669"/>
    <property type="project" value="InterPro"/>
</dbReference>
<keyword evidence="3" id="KW-0813">Transport</keyword>
<feature type="region of interest" description="Disordered" evidence="16">
    <location>
        <begin position="503"/>
        <end position="550"/>
    </location>
</feature>
<evidence type="ECO:0000256" key="16">
    <source>
        <dbReference type="SAM" id="MobiDB-lite"/>
    </source>
</evidence>
<feature type="transmembrane region" description="Helical" evidence="15">
    <location>
        <begin position="386"/>
        <end position="416"/>
    </location>
</feature>
<keyword evidence="9 15" id="KW-0067">ATP-binding</keyword>
<evidence type="ECO:0000256" key="4">
    <source>
        <dbReference type="ARBA" id="ARBA00022475"/>
    </source>
</evidence>
<dbReference type="SUPFAM" id="SSF81653">
    <property type="entry name" value="Calcium ATPase, transduction domain A"/>
    <property type="match status" value="1"/>
</dbReference>
<evidence type="ECO:0000256" key="3">
    <source>
        <dbReference type="ARBA" id="ARBA00022448"/>
    </source>
</evidence>
<keyword evidence="5" id="KW-0597">Phosphoprotein</keyword>
<dbReference type="GO" id="GO:0055070">
    <property type="term" value="P:copper ion homeostasis"/>
    <property type="evidence" value="ECO:0007669"/>
    <property type="project" value="TreeGrafter"/>
</dbReference>
<dbReference type="GO" id="GO:0005886">
    <property type="term" value="C:plasma membrane"/>
    <property type="evidence" value="ECO:0007669"/>
    <property type="project" value="UniProtKB-SubCell"/>
</dbReference>
<dbReference type="SFLD" id="SFLDF00027">
    <property type="entry name" value="p-type_atpase"/>
    <property type="match status" value="1"/>
</dbReference>
<dbReference type="InterPro" id="IPR036163">
    <property type="entry name" value="HMA_dom_sf"/>
</dbReference>
<dbReference type="PANTHER" id="PTHR43520">
    <property type="entry name" value="ATP7, ISOFORM B"/>
    <property type="match status" value="1"/>
</dbReference>
<sequence length="844" mass="90253">MMTPFAILDDPEELLEYARPMAGQPDRQEAILAIDAVHCAACTQTLAAAIDDAHARIEVNVVSRRARLEWEPAHHAASALLQRLADIGYEPRPLPLDMVERADPRPRRRALWRMLVGVLCMMQVMMFSIPRYLGGEQIPPDLQQLLIWAEAMLTIPALLFAAGPFFSAAWRDTRQRRIGMDTPVALGIAITVITSVVAFYQGHEVYFDSVTMIIGLLLVARWLESRAREKAAAGLGNSLARLPEAADRLRPDGSIERVSRRRLQPGDHISVPAGTTFAVDGLILEGQSEVDESLLTGESEPQPRGPGMPVVSGSLNLRDPLIVEVTHRAADSRLAELNRLIERASTSRPSVLRTADRYAGPFLVAVLLIALAAGIGWWFIDPARAPWVAAAVLIVTCPCALALAAPSALLATLGGLARRGIIIDRSDTLESLAQSRVMLFDKTGTLSTSTPTLTVAGTSPGLTAADALQLAARIERSSLHPVARAFAEAAGKVLKTDVTSTVTTAESTVTTAEDGVAPEGTQPKPENAAAPPEITQPKADGTVSEASATASPPLPAELAFGEARILEVTNIPSGGLQARFDLGGMLWDASIIPEHAFISLHLQPIHTEETATATQEHRTADAGNASQTSRTYTAIPQQSSQQSPQQPSRQPSPPPPLQPPLHARFHLQETLRPGAATTVQQLRADGVQCLIVSGDHPERVRQLGRQLELADEALHAGARPEDKLALMQHLQQQGQRVTMVGDGVNDAPVLSRADVSVSLASAAPLAQHHADILLLSERLDGLLAARQAARRALAIVHQNLIFSCLYNVLAIPLAVAGLVPPWLAGLGMAGSSLVVVLNALRAAR</sequence>
<evidence type="ECO:0000256" key="12">
    <source>
        <dbReference type="ARBA" id="ARBA00022989"/>
    </source>
</evidence>
<dbReference type="Gene3D" id="2.70.150.10">
    <property type="entry name" value="Calcium-transporting ATPase, cytoplasmic transduction domain A"/>
    <property type="match status" value="1"/>
</dbReference>
<feature type="transmembrane region" description="Helical" evidence="15">
    <location>
        <begin position="358"/>
        <end position="380"/>
    </location>
</feature>
<evidence type="ECO:0000256" key="7">
    <source>
        <dbReference type="ARBA" id="ARBA00022723"/>
    </source>
</evidence>
<dbReference type="SFLD" id="SFLDS00003">
    <property type="entry name" value="Haloacid_Dehalogenase"/>
    <property type="match status" value="1"/>
</dbReference>
<feature type="region of interest" description="Disordered" evidence="16">
    <location>
        <begin position="609"/>
        <end position="661"/>
    </location>
</feature>
<evidence type="ECO:0000313" key="19">
    <source>
        <dbReference type="Proteomes" id="UP000270261"/>
    </source>
</evidence>
<keyword evidence="19" id="KW-1185">Reference proteome</keyword>
<protein>
    <submittedName>
        <fullName evidence="18">Heavy metal translocating P-type ATPase</fullName>
    </submittedName>
</protein>
<feature type="transmembrane region" description="Helical" evidence="15">
    <location>
        <begin position="145"/>
        <end position="170"/>
    </location>
</feature>
<dbReference type="Gene3D" id="3.40.1110.10">
    <property type="entry name" value="Calcium-transporting ATPase, cytoplasmic domain N"/>
    <property type="match status" value="1"/>
</dbReference>
<dbReference type="Gene3D" id="3.40.50.1000">
    <property type="entry name" value="HAD superfamily/HAD-like"/>
    <property type="match status" value="2"/>
</dbReference>
<dbReference type="Pfam" id="PF00122">
    <property type="entry name" value="E1-E2_ATPase"/>
    <property type="match status" value="1"/>
</dbReference>
<dbReference type="PROSITE" id="PS01047">
    <property type="entry name" value="HMA_1"/>
    <property type="match status" value="1"/>
</dbReference>
<dbReference type="CDD" id="cd00371">
    <property type="entry name" value="HMA"/>
    <property type="match status" value="1"/>
</dbReference>
<reference evidence="18 19" key="1">
    <citation type="submission" date="2018-11" db="EMBL/GenBank/DDBJ databases">
        <title>Genome sequencing of Lautropia sp. KCOM 2505 (= ChDC F240).</title>
        <authorList>
            <person name="Kook J.-K."/>
            <person name="Park S.-N."/>
            <person name="Lim Y.K."/>
        </authorList>
    </citation>
    <scope>NUCLEOTIDE SEQUENCE [LARGE SCALE GENOMIC DNA]</scope>
    <source>
        <strain evidence="18 19">KCOM 2505</strain>
    </source>
</reference>
<feature type="transmembrane region" description="Helical" evidence="15">
    <location>
        <begin position="822"/>
        <end position="840"/>
    </location>
</feature>
<dbReference type="OrthoDB" id="8552908at2"/>
<keyword evidence="11" id="KW-1278">Translocase</keyword>
<dbReference type="PANTHER" id="PTHR43520:SF5">
    <property type="entry name" value="CATION-TRANSPORTING P-TYPE ATPASE-RELATED"/>
    <property type="match status" value="1"/>
</dbReference>
<evidence type="ECO:0000256" key="14">
    <source>
        <dbReference type="ARBA" id="ARBA00023136"/>
    </source>
</evidence>
<dbReference type="InterPro" id="IPR036412">
    <property type="entry name" value="HAD-like_sf"/>
</dbReference>
<dbReference type="InterPro" id="IPR008250">
    <property type="entry name" value="ATPase_P-typ_transduc_dom_A_sf"/>
</dbReference>
<dbReference type="NCBIfam" id="TIGR01525">
    <property type="entry name" value="ATPase-IB_hvy"/>
    <property type="match status" value="1"/>
</dbReference>
<evidence type="ECO:0000313" key="18">
    <source>
        <dbReference type="EMBL" id="RRN44501.1"/>
    </source>
</evidence>
<dbReference type="NCBIfam" id="TIGR01494">
    <property type="entry name" value="ATPase_P-type"/>
    <property type="match status" value="2"/>
</dbReference>
<dbReference type="InterPro" id="IPR044492">
    <property type="entry name" value="P_typ_ATPase_HD_dom"/>
</dbReference>
<keyword evidence="14 15" id="KW-0472">Membrane</keyword>
<keyword evidence="8 15" id="KW-0547">Nucleotide-binding</keyword>
<gene>
    <name evidence="18" type="ORF">EHV23_14550</name>
</gene>
<evidence type="ECO:0000256" key="1">
    <source>
        <dbReference type="ARBA" id="ARBA00004651"/>
    </source>
</evidence>
<dbReference type="InterPro" id="IPR017969">
    <property type="entry name" value="Heavy-metal-associated_CS"/>
</dbReference>
<comment type="subcellular location">
    <subcellularLocation>
        <location evidence="1">Cell membrane</location>
        <topology evidence="1">Multi-pass membrane protein</topology>
    </subcellularLocation>
</comment>
<dbReference type="AlphaFoldDB" id="A0A3R8LML9"/>
<feature type="transmembrane region" description="Helical" evidence="15">
    <location>
        <begin position="792"/>
        <end position="816"/>
    </location>
</feature>
<dbReference type="InterPro" id="IPR023214">
    <property type="entry name" value="HAD_sf"/>
</dbReference>
<dbReference type="InterPro" id="IPR023299">
    <property type="entry name" value="ATPase_P-typ_cyto_dom_N"/>
</dbReference>
<feature type="transmembrane region" description="Helical" evidence="15">
    <location>
        <begin position="206"/>
        <end position="223"/>
    </location>
</feature>
<dbReference type="GO" id="GO:0005507">
    <property type="term" value="F:copper ion binding"/>
    <property type="evidence" value="ECO:0007669"/>
    <property type="project" value="TreeGrafter"/>
</dbReference>
<dbReference type="Pfam" id="PF00702">
    <property type="entry name" value="Hydrolase"/>
    <property type="match status" value="1"/>
</dbReference>
<keyword evidence="12 15" id="KW-1133">Transmembrane helix</keyword>
<comment type="caution">
    <text evidence="18">The sequence shown here is derived from an EMBL/GenBank/DDBJ whole genome shotgun (WGS) entry which is preliminary data.</text>
</comment>
<feature type="domain" description="P-type ATPase A" evidence="17">
    <location>
        <begin position="242"/>
        <end position="342"/>
    </location>
</feature>
<dbReference type="SUPFAM" id="SSF81665">
    <property type="entry name" value="Calcium ATPase, transmembrane domain M"/>
    <property type="match status" value="1"/>
</dbReference>
<keyword evidence="4 15" id="KW-1003">Cell membrane</keyword>
<dbReference type="InterPro" id="IPR059000">
    <property type="entry name" value="ATPase_P-type_domA"/>
</dbReference>
<dbReference type="SUPFAM" id="SSF55008">
    <property type="entry name" value="HMA, heavy metal-associated domain"/>
    <property type="match status" value="1"/>
</dbReference>
<dbReference type="PRINTS" id="PR00119">
    <property type="entry name" value="CATATPASE"/>
</dbReference>
<feature type="transmembrane region" description="Helical" evidence="15">
    <location>
        <begin position="182"/>
        <end position="200"/>
    </location>
</feature>
<dbReference type="Proteomes" id="UP000270261">
    <property type="component" value="Unassembled WGS sequence"/>
</dbReference>
<evidence type="ECO:0000256" key="13">
    <source>
        <dbReference type="ARBA" id="ARBA00023065"/>
    </source>
</evidence>
<proteinExistence type="inferred from homology"/>
<feature type="compositionally biased region" description="Low complexity" evidence="16">
    <location>
        <begin position="503"/>
        <end position="514"/>
    </location>
</feature>
<evidence type="ECO:0000256" key="11">
    <source>
        <dbReference type="ARBA" id="ARBA00022967"/>
    </source>
</evidence>
<feature type="compositionally biased region" description="Polar residues" evidence="16">
    <location>
        <begin position="624"/>
        <end position="635"/>
    </location>
</feature>
<evidence type="ECO:0000256" key="8">
    <source>
        <dbReference type="ARBA" id="ARBA00022741"/>
    </source>
</evidence>
<evidence type="ECO:0000256" key="15">
    <source>
        <dbReference type="RuleBase" id="RU362081"/>
    </source>
</evidence>
<evidence type="ECO:0000256" key="10">
    <source>
        <dbReference type="ARBA" id="ARBA00022842"/>
    </source>
</evidence>
<dbReference type="InterPro" id="IPR001757">
    <property type="entry name" value="P_typ_ATPase"/>
</dbReference>
<feature type="transmembrane region" description="Helical" evidence="15">
    <location>
        <begin position="110"/>
        <end position="133"/>
    </location>
</feature>
<feature type="compositionally biased region" description="Pro residues" evidence="16">
    <location>
        <begin position="650"/>
        <end position="659"/>
    </location>
</feature>
<evidence type="ECO:0000256" key="2">
    <source>
        <dbReference type="ARBA" id="ARBA00006024"/>
    </source>
</evidence>
<keyword evidence="10" id="KW-0460">Magnesium</keyword>
<dbReference type="SFLD" id="SFLDG00002">
    <property type="entry name" value="C1.7:_P-type_atpase_like"/>
    <property type="match status" value="1"/>
</dbReference>
<accession>A0A3R8LML9</accession>
<comment type="similarity">
    <text evidence="2 15">Belongs to the cation transport ATPase (P-type) (TC 3.A.3) family. Type IB subfamily.</text>
</comment>
<keyword evidence="7 15" id="KW-0479">Metal-binding</keyword>
<evidence type="ECO:0000256" key="6">
    <source>
        <dbReference type="ARBA" id="ARBA00022692"/>
    </source>
</evidence>
<dbReference type="GO" id="GO:0005524">
    <property type="term" value="F:ATP binding"/>
    <property type="evidence" value="ECO:0007669"/>
    <property type="project" value="UniProtKB-UniRule"/>
</dbReference>
<evidence type="ECO:0000259" key="17">
    <source>
        <dbReference type="Pfam" id="PF00122"/>
    </source>
</evidence>
<evidence type="ECO:0000256" key="5">
    <source>
        <dbReference type="ARBA" id="ARBA00022553"/>
    </source>
</evidence>
<dbReference type="PROSITE" id="PS01229">
    <property type="entry name" value="COF_2"/>
    <property type="match status" value="1"/>
</dbReference>
<dbReference type="EMBL" id="RRUE01000002">
    <property type="protein sequence ID" value="RRN44501.1"/>
    <property type="molecule type" value="Genomic_DNA"/>
</dbReference>
<name>A0A3R8LML9_9BURK</name>
<dbReference type="InterPro" id="IPR023298">
    <property type="entry name" value="ATPase_P-typ_TM_dom_sf"/>
</dbReference>
<dbReference type="SUPFAM" id="SSF81660">
    <property type="entry name" value="Metal cation-transporting ATPase, ATP-binding domain N"/>
    <property type="match status" value="1"/>
</dbReference>
<dbReference type="GO" id="GO:0043682">
    <property type="term" value="F:P-type divalent copper transporter activity"/>
    <property type="evidence" value="ECO:0007669"/>
    <property type="project" value="TreeGrafter"/>
</dbReference>
<dbReference type="SUPFAM" id="SSF56784">
    <property type="entry name" value="HAD-like"/>
    <property type="match status" value="1"/>
</dbReference>
<dbReference type="InterPro" id="IPR027256">
    <property type="entry name" value="P-typ_ATPase_IB"/>
</dbReference>
<dbReference type="InterPro" id="IPR006121">
    <property type="entry name" value="HMA_dom"/>
</dbReference>
<keyword evidence="6 15" id="KW-0812">Transmembrane</keyword>
<dbReference type="RefSeq" id="WP_125096693.1">
    <property type="nucleotide sequence ID" value="NZ_RRUE01000002.1"/>
</dbReference>
<evidence type="ECO:0000256" key="9">
    <source>
        <dbReference type="ARBA" id="ARBA00022840"/>
    </source>
</evidence>
<organism evidence="18 19">
    <name type="scientific">Lautropia dentalis</name>
    <dbReference type="NCBI Taxonomy" id="2490857"/>
    <lineage>
        <taxon>Bacteria</taxon>
        <taxon>Pseudomonadati</taxon>
        <taxon>Pseudomonadota</taxon>
        <taxon>Betaproteobacteria</taxon>
        <taxon>Burkholderiales</taxon>
        <taxon>Burkholderiaceae</taxon>
        <taxon>Lautropia</taxon>
    </lineage>
</organism>